<accession>A0AA37SPT8</accession>
<dbReference type="InterPro" id="IPR029058">
    <property type="entry name" value="AB_hydrolase_fold"/>
</dbReference>
<keyword evidence="3" id="KW-1185">Reference proteome</keyword>
<reference evidence="2" key="2">
    <citation type="submission" date="2023-01" db="EMBL/GenBank/DDBJ databases">
        <title>Draft genome sequence of Portibacter lacus strain NBRC 108769.</title>
        <authorList>
            <person name="Sun Q."/>
            <person name="Mori K."/>
        </authorList>
    </citation>
    <scope>NUCLEOTIDE SEQUENCE</scope>
    <source>
        <strain evidence="2">NBRC 108769</strain>
    </source>
</reference>
<name>A0AA37SPT8_9BACT</name>
<evidence type="ECO:0000313" key="3">
    <source>
        <dbReference type="Proteomes" id="UP001156666"/>
    </source>
</evidence>
<evidence type="ECO:0000313" key="2">
    <source>
        <dbReference type="EMBL" id="GLR17287.1"/>
    </source>
</evidence>
<dbReference type="Gene3D" id="3.40.50.1820">
    <property type="entry name" value="alpha/beta hydrolase"/>
    <property type="match status" value="1"/>
</dbReference>
<gene>
    <name evidence="2" type="ORF">GCM10007940_19020</name>
</gene>
<dbReference type="GO" id="GO:0016020">
    <property type="term" value="C:membrane"/>
    <property type="evidence" value="ECO:0007669"/>
    <property type="project" value="TreeGrafter"/>
</dbReference>
<dbReference type="PANTHER" id="PTHR43798">
    <property type="entry name" value="MONOACYLGLYCEROL LIPASE"/>
    <property type="match status" value="1"/>
</dbReference>
<proteinExistence type="predicted"/>
<organism evidence="2 3">
    <name type="scientific">Portibacter lacus</name>
    <dbReference type="NCBI Taxonomy" id="1099794"/>
    <lineage>
        <taxon>Bacteria</taxon>
        <taxon>Pseudomonadati</taxon>
        <taxon>Bacteroidota</taxon>
        <taxon>Saprospiria</taxon>
        <taxon>Saprospirales</taxon>
        <taxon>Haliscomenobacteraceae</taxon>
        <taxon>Portibacter</taxon>
    </lineage>
</organism>
<dbReference type="AlphaFoldDB" id="A0AA37SPT8"/>
<protein>
    <recommendedName>
        <fullName evidence="1">Serine aminopeptidase S33 domain-containing protein</fullName>
    </recommendedName>
</protein>
<feature type="domain" description="Serine aminopeptidase S33" evidence="1">
    <location>
        <begin position="12"/>
        <end position="106"/>
    </location>
</feature>
<comment type="caution">
    <text evidence="2">The sequence shown here is derived from an EMBL/GenBank/DDBJ whole genome shotgun (WGS) entry which is preliminary data.</text>
</comment>
<dbReference type="SUPFAM" id="SSF53474">
    <property type="entry name" value="alpha/beta-Hydrolases"/>
    <property type="match status" value="1"/>
</dbReference>
<dbReference type="Pfam" id="PF12146">
    <property type="entry name" value="Hydrolase_4"/>
    <property type="match status" value="1"/>
</dbReference>
<dbReference type="InterPro" id="IPR050266">
    <property type="entry name" value="AB_hydrolase_sf"/>
</dbReference>
<dbReference type="PANTHER" id="PTHR43798:SF33">
    <property type="entry name" value="HYDROLASE, PUTATIVE (AFU_ORTHOLOGUE AFUA_2G14860)-RELATED"/>
    <property type="match status" value="1"/>
</dbReference>
<dbReference type="EMBL" id="BSOH01000010">
    <property type="protein sequence ID" value="GLR17287.1"/>
    <property type="molecule type" value="Genomic_DNA"/>
</dbReference>
<sequence>MPAYVHGNHSEKIFIVVLHGAGSYGLAFRDGVFRNQLEQKYVVVYFDQRAQSMAEGNFHSKEQLISTMASDVDALTKVLKKRYGSDLKLFLMGHSLGGLISAESLLSMDLQTQYLGWINVDGLLDVPSVNNARQNLIAVIGDEQQANSSMADEWVQLRNDALSTEDYDGTLKLASKTIELLYKDEVIPKPKKIDKILQATFSNNPINWFISNFFNQPASIAIKENYSLLPQLTAIEIPSLFIYGKYDVSVPPNTGRTAFLLISSQEKDFVVFDQSIHHPHDTEPDKFGSVVSEFIEKHK</sequence>
<reference evidence="2" key="1">
    <citation type="journal article" date="2014" name="Int. J. Syst. Evol. Microbiol.">
        <title>Complete genome sequence of Corynebacterium casei LMG S-19264T (=DSM 44701T), isolated from a smear-ripened cheese.</title>
        <authorList>
            <consortium name="US DOE Joint Genome Institute (JGI-PGF)"/>
            <person name="Walter F."/>
            <person name="Albersmeier A."/>
            <person name="Kalinowski J."/>
            <person name="Ruckert C."/>
        </authorList>
    </citation>
    <scope>NUCLEOTIDE SEQUENCE</scope>
    <source>
        <strain evidence="2">NBRC 108769</strain>
    </source>
</reference>
<dbReference type="Proteomes" id="UP001156666">
    <property type="component" value="Unassembled WGS sequence"/>
</dbReference>
<evidence type="ECO:0000259" key="1">
    <source>
        <dbReference type="Pfam" id="PF12146"/>
    </source>
</evidence>
<dbReference type="InterPro" id="IPR022742">
    <property type="entry name" value="Hydrolase_4"/>
</dbReference>